<protein>
    <recommendedName>
        <fullName evidence="13">Chromatin assembly factor 1 subunit A</fullName>
    </recommendedName>
</protein>
<dbReference type="InterPro" id="IPR021644">
    <property type="entry name" value="CAF-1_p150_acidic"/>
</dbReference>
<keyword evidence="5" id="KW-0234">DNA repair</keyword>
<dbReference type="GO" id="GO:0033186">
    <property type="term" value="C:CAF-1 complex"/>
    <property type="evidence" value="ECO:0007669"/>
    <property type="project" value="TreeGrafter"/>
</dbReference>
<feature type="domain" description="Chromatin assembly factor 1 subunit A dimerization" evidence="9">
    <location>
        <begin position="297"/>
        <end position="372"/>
    </location>
</feature>
<gene>
    <name evidence="11" type="ORF">CANTADRAFT_26504</name>
</gene>
<dbReference type="Proteomes" id="UP000094285">
    <property type="component" value="Unassembled WGS sequence"/>
</dbReference>
<feature type="region of interest" description="Disordered" evidence="7">
    <location>
        <begin position="1"/>
        <end position="201"/>
    </location>
</feature>
<dbReference type="InterPro" id="IPR022043">
    <property type="entry name" value="CAF1A_DD"/>
</dbReference>
<dbReference type="Pfam" id="PF11600">
    <property type="entry name" value="CAF1A_acidic"/>
    <property type="match status" value="1"/>
</dbReference>
<dbReference type="GO" id="GO:0005634">
    <property type="term" value="C:nucleus"/>
    <property type="evidence" value="ECO:0007669"/>
    <property type="project" value="UniProtKB-SubCell"/>
</dbReference>
<comment type="subcellular location">
    <subcellularLocation>
        <location evidence="1">Nucleus</location>
    </subcellularLocation>
</comment>
<evidence type="ECO:0000313" key="11">
    <source>
        <dbReference type="EMBL" id="ODV78377.1"/>
    </source>
</evidence>
<evidence type="ECO:0000259" key="10">
    <source>
        <dbReference type="Pfam" id="PF21796"/>
    </source>
</evidence>
<feature type="domain" description="Chromatin assembly factor 1 subunit Cac1-like C-terminal" evidence="10">
    <location>
        <begin position="470"/>
        <end position="520"/>
    </location>
</feature>
<keyword evidence="4" id="KW-0143">Chaperone</keyword>
<evidence type="ECO:0000256" key="5">
    <source>
        <dbReference type="ARBA" id="ARBA00023204"/>
    </source>
</evidence>
<name>A0A1E4SFU3_9ASCO</name>
<dbReference type="OrthoDB" id="79480at2759"/>
<feature type="domain" description="Chromatin assembly factor 1 p150 subunit acidic region" evidence="8">
    <location>
        <begin position="78"/>
        <end position="217"/>
    </location>
</feature>
<dbReference type="EMBL" id="KV453913">
    <property type="protein sequence ID" value="ODV78377.1"/>
    <property type="molecule type" value="Genomic_DNA"/>
</dbReference>
<feature type="compositionally biased region" description="Polar residues" evidence="7">
    <location>
        <begin position="532"/>
        <end position="543"/>
    </location>
</feature>
<reference evidence="12" key="1">
    <citation type="submission" date="2016-05" db="EMBL/GenBank/DDBJ databases">
        <title>Comparative genomics of biotechnologically important yeasts.</title>
        <authorList>
            <consortium name="DOE Joint Genome Institute"/>
            <person name="Riley R."/>
            <person name="Haridas S."/>
            <person name="Wolfe K.H."/>
            <person name="Lopes M.R."/>
            <person name="Hittinger C.T."/>
            <person name="Goker M."/>
            <person name="Salamov A."/>
            <person name="Wisecaver J."/>
            <person name="Long T.M."/>
            <person name="Aerts A.L."/>
            <person name="Barry K."/>
            <person name="Choi C."/>
            <person name="Clum A."/>
            <person name="Coughlan A.Y."/>
            <person name="Deshpande S."/>
            <person name="Douglass A.P."/>
            <person name="Hanson S.J."/>
            <person name="Klenk H.-P."/>
            <person name="Labutti K."/>
            <person name="Lapidus A."/>
            <person name="Lindquist E."/>
            <person name="Lipzen A."/>
            <person name="Meier-Kolthoff J.P."/>
            <person name="Ohm R.A."/>
            <person name="Otillar R.P."/>
            <person name="Pangilinan J."/>
            <person name="Peng Y."/>
            <person name="Rokas A."/>
            <person name="Rosa C.A."/>
            <person name="Scheuner C."/>
            <person name="Sibirny A.A."/>
            <person name="Slot J.C."/>
            <person name="Stielow J.B."/>
            <person name="Sun H."/>
            <person name="Kurtzman C.P."/>
            <person name="Blackwell M."/>
            <person name="Grigoriev I.V."/>
            <person name="Jeffries T.W."/>
        </authorList>
    </citation>
    <scope>NUCLEOTIDE SEQUENCE [LARGE SCALE GENOMIC DNA]</scope>
    <source>
        <strain evidence="12">NRRL Y-17324</strain>
    </source>
</reference>
<feature type="region of interest" description="Disordered" evidence="7">
    <location>
        <begin position="344"/>
        <end position="368"/>
    </location>
</feature>
<keyword evidence="2" id="KW-0235">DNA replication</keyword>
<dbReference type="GO" id="GO:0006334">
    <property type="term" value="P:nucleosome assembly"/>
    <property type="evidence" value="ECO:0007669"/>
    <property type="project" value="TreeGrafter"/>
</dbReference>
<keyword evidence="3" id="KW-0227">DNA damage</keyword>
<dbReference type="PANTHER" id="PTHR15272:SF0">
    <property type="entry name" value="CHROMATIN ASSEMBLY FACTOR 1 SUBUNIT A"/>
    <property type="match status" value="1"/>
</dbReference>
<evidence type="ECO:0000313" key="12">
    <source>
        <dbReference type="Proteomes" id="UP000094285"/>
    </source>
</evidence>
<organism evidence="11 12">
    <name type="scientific">Suhomyces tanzawaensis NRRL Y-17324</name>
    <dbReference type="NCBI Taxonomy" id="984487"/>
    <lineage>
        <taxon>Eukaryota</taxon>
        <taxon>Fungi</taxon>
        <taxon>Dikarya</taxon>
        <taxon>Ascomycota</taxon>
        <taxon>Saccharomycotina</taxon>
        <taxon>Pichiomycetes</taxon>
        <taxon>Debaryomycetaceae</taxon>
        <taxon>Suhomyces</taxon>
    </lineage>
</organism>
<keyword evidence="6" id="KW-0539">Nucleus</keyword>
<dbReference type="Pfam" id="PF21796">
    <property type="entry name" value="Cac1_C"/>
    <property type="match status" value="1"/>
</dbReference>
<evidence type="ECO:0000256" key="7">
    <source>
        <dbReference type="SAM" id="MobiDB-lite"/>
    </source>
</evidence>
<dbReference type="AlphaFoldDB" id="A0A1E4SFU3"/>
<evidence type="ECO:0000259" key="8">
    <source>
        <dbReference type="Pfam" id="PF11600"/>
    </source>
</evidence>
<evidence type="ECO:0000256" key="6">
    <source>
        <dbReference type="ARBA" id="ARBA00023242"/>
    </source>
</evidence>
<evidence type="ECO:0000256" key="4">
    <source>
        <dbReference type="ARBA" id="ARBA00023186"/>
    </source>
</evidence>
<feature type="compositionally biased region" description="Basic and acidic residues" evidence="7">
    <location>
        <begin position="41"/>
        <end position="171"/>
    </location>
</feature>
<feature type="compositionally biased region" description="Basic and acidic residues" evidence="7">
    <location>
        <begin position="13"/>
        <end position="35"/>
    </location>
</feature>
<keyword evidence="12" id="KW-1185">Reference proteome</keyword>
<dbReference type="GeneID" id="30981920"/>
<proteinExistence type="predicted"/>
<dbReference type="PANTHER" id="PTHR15272">
    <property type="entry name" value="CHROMATIN ASSEMBLY FACTOR 1 SUBUNIT A CAF-1 SUBUNIT A"/>
    <property type="match status" value="1"/>
</dbReference>
<sequence length="550" mass="64246">MDQTVMIVEEDTPEKRKSPDAQDEESPNKKHKVEEVLDSPKLTKKELNRIEKQRQRELEKIEKEKQKEADRLEKEKQKELERQEKERKKEEDRLEREKRKEEEKKAKELERELKRKKLVEEKLEREKKKEEEKEKKQAEREKLKLEKKRKLEEEKERKEASKKKAEEEKQRSQMKISSFFQVGPKKEATSSPTKTKSDDNVSEYDKEFLPFFVQKNVLMPPSGQLTAVELQQSKEKFDQLLSQNQEAPILPIEITNQSSQLKPYSSVTPIEIVTALNLSNTTESQIYEMLQQIPPLKYISFYENSKPPYIGTWCSEKHQKIKIPVSNPIDTSLTGLDYEYDSDLEWDKEDDEGEDLENDEDEEDDEMMNEDDDIDDFVENNQEGTVSRKFHSLVIVNKWNDGTNNEFFDQFTTSLCAEVTIPLNPSTEPAKELELRSETTTLVPQASAIPTNVLTPQKKTIKDAKVIAGLIEFVEKNQDFTIGTLVELSKKEFKDFTKALLKNTIQDIAVYNKKNSIWDIKSEVKEKYQAHIDQSTNESSGQEANDPIQV</sequence>
<dbReference type="InterPro" id="IPR048800">
    <property type="entry name" value="Cac1-like_C"/>
</dbReference>
<evidence type="ECO:0000256" key="1">
    <source>
        <dbReference type="ARBA" id="ARBA00004123"/>
    </source>
</evidence>
<dbReference type="GO" id="GO:0006281">
    <property type="term" value="P:DNA repair"/>
    <property type="evidence" value="ECO:0007669"/>
    <property type="project" value="UniProtKB-KW"/>
</dbReference>
<accession>A0A1E4SFU3</accession>
<evidence type="ECO:0000256" key="3">
    <source>
        <dbReference type="ARBA" id="ARBA00022763"/>
    </source>
</evidence>
<dbReference type="Pfam" id="PF12253">
    <property type="entry name" value="CAF1A_dimeriz"/>
    <property type="match status" value="1"/>
</dbReference>
<evidence type="ECO:0000256" key="2">
    <source>
        <dbReference type="ARBA" id="ARBA00022705"/>
    </source>
</evidence>
<dbReference type="STRING" id="984487.A0A1E4SFU3"/>
<evidence type="ECO:0008006" key="13">
    <source>
        <dbReference type="Google" id="ProtNLM"/>
    </source>
</evidence>
<dbReference type="GO" id="GO:0006260">
    <property type="term" value="P:DNA replication"/>
    <property type="evidence" value="ECO:0007669"/>
    <property type="project" value="UniProtKB-KW"/>
</dbReference>
<feature type="region of interest" description="Disordered" evidence="7">
    <location>
        <begin position="531"/>
        <end position="550"/>
    </location>
</feature>
<dbReference type="RefSeq" id="XP_020063499.1">
    <property type="nucleotide sequence ID" value="XM_020207783.1"/>
</dbReference>
<evidence type="ECO:0000259" key="9">
    <source>
        <dbReference type="Pfam" id="PF12253"/>
    </source>
</evidence>